<dbReference type="InterPro" id="IPR036271">
    <property type="entry name" value="Tet_transcr_reg_TetR-rel_C_sf"/>
</dbReference>
<dbReference type="InterPro" id="IPR009057">
    <property type="entry name" value="Homeodomain-like_sf"/>
</dbReference>
<dbReference type="PANTHER" id="PTHR47506:SF10">
    <property type="entry name" value="TRANSCRIPTIONAL REGULATORY PROTEIN"/>
    <property type="match status" value="1"/>
</dbReference>
<dbReference type="EMBL" id="PKUN01000003">
    <property type="protein sequence ID" value="PLX62729.1"/>
    <property type="molecule type" value="Genomic_DNA"/>
</dbReference>
<evidence type="ECO:0000259" key="5">
    <source>
        <dbReference type="PROSITE" id="PS50977"/>
    </source>
</evidence>
<dbReference type="SUPFAM" id="SSF46689">
    <property type="entry name" value="Homeodomain-like"/>
    <property type="match status" value="1"/>
</dbReference>
<dbReference type="Pfam" id="PF00440">
    <property type="entry name" value="TetR_N"/>
    <property type="match status" value="1"/>
</dbReference>
<organism evidence="6 7">
    <name type="scientific">Sedimenticola selenatireducens</name>
    <dbReference type="NCBI Taxonomy" id="191960"/>
    <lineage>
        <taxon>Bacteria</taxon>
        <taxon>Pseudomonadati</taxon>
        <taxon>Pseudomonadota</taxon>
        <taxon>Gammaproteobacteria</taxon>
        <taxon>Chromatiales</taxon>
        <taxon>Sedimenticolaceae</taxon>
        <taxon>Sedimenticola</taxon>
    </lineage>
</organism>
<dbReference type="InterPro" id="IPR001647">
    <property type="entry name" value="HTH_TetR"/>
</dbReference>
<keyword evidence="3" id="KW-0804">Transcription</keyword>
<dbReference type="PANTHER" id="PTHR47506">
    <property type="entry name" value="TRANSCRIPTIONAL REGULATORY PROTEIN"/>
    <property type="match status" value="1"/>
</dbReference>
<dbReference type="AlphaFoldDB" id="A0A2N6CZB3"/>
<dbReference type="RefSeq" id="WP_273437912.1">
    <property type="nucleotide sequence ID" value="NZ_PKUN01000003.1"/>
</dbReference>
<evidence type="ECO:0000313" key="7">
    <source>
        <dbReference type="Proteomes" id="UP000235015"/>
    </source>
</evidence>
<evidence type="ECO:0000256" key="1">
    <source>
        <dbReference type="ARBA" id="ARBA00023015"/>
    </source>
</evidence>
<proteinExistence type="predicted"/>
<dbReference type="InterPro" id="IPR023772">
    <property type="entry name" value="DNA-bd_HTH_TetR-type_CS"/>
</dbReference>
<gene>
    <name evidence="6" type="ORF">C0630_03880</name>
</gene>
<dbReference type="Gene3D" id="1.10.357.10">
    <property type="entry name" value="Tetracycline Repressor, domain 2"/>
    <property type="match status" value="1"/>
</dbReference>
<dbReference type="STRING" id="1111735.GCA_000428045_03890"/>
<dbReference type="Proteomes" id="UP000235015">
    <property type="component" value="Unassembled WGS sequence"/>
</dbReference>
<comment type="caution">
    <text evidence="6">The sequence shown here is derived from an EMBL/GenBank/DDBJ whole genome shotgun (WGS) entry which is preliminary data.</text>
</comment>
<keyword evidence="2 4" id="KW-0238">DNA-binding</keyword>
<dbReference type="PROSITE" id="PS50977">
    <property type="entry name" value="HTH_TETR_2"/>
    <property type="match status" value="1"/>
</dbReference>
<dbReference type="GO" id="GO:0003677">
    <property type="term" value="F:DNA binding"/>
    <property type="evidence" value="ECO:0007669"/>
    <property type="project" value="UniProtKB-UniRule"/>
</dbReference>
<dbReference type="Pfam" id="PF16925">
    <property type="entry name" value="TetR_C_13"/>
    <property type="match status" value="1"/>
</dbReference>
<sequence>MARPIEFDREAALEKSMRIFWRYGYASTSIQRLSDQLTLHPGSLYGAFKNKRQLFMEALELYFERSSQSIRQALESGDSPLQGIRCFFGQLLDQIGDESSIKGCLMINTATELAEEAEDEALARRLDEMFRSHERQFQHALVAAQASGELAKEKDPAALARFLLVCVRGLRLYGQTRPPRKELESVVEQLLSVLYR</sequence>
<dbReference type="Gene3D" id="1.10.10.60">
    <property type="entry name" value="Homeodomain-like"/>
    <property type="match status" value="1"/>
</dbReference>
<evidence type="ECO:0000256" key="2">
    <source>
        <dbReference type="ARBA" id="ARBA00023125"/>
    </source>
</evidence>
<protein>
    <recommendedName>
        <fullName evidence="5">HTH tetR-type domain-containing protein</fullName>
    </recommendedName>
</protein>
<reference evidence="6 7" key="1">
    <citation type="submission" date="2017-11" db="EMBL/GenBank/DDBJ databases">
        <title>Genome-resolved metagenomics identifies genetic mobility, metabolic interactions, and unexpected diversity in perchlorate-reducing communities.</title>
        <authorList>
            <person name="Barnum T.P."/>
            <person name="Figueroa I.A."/>
            <person name="Carlstrom C.I."/>
            <person name="Lucas L.N."/>
            <person name="Engelbrektson A.L."/>
            <person name="Coates J.D."/>
        </authorList>
    </citation>
    <scope>NUCLEOTIDE SEQUENCE [LARGE SCALE GENOMIC DNA]</scope>
    <source>
        <strain evidence="6">BM301</strain>
    </source>
</reference>
<feature type="domain" description="HTH tetR-type" evidence="5">
    <location>
        <begin position="6"/>
        <end position="66"/>
    </location>
</feature>
<accession>A0A2N6CZB3</accession>
<evidence type="ECO:0000256" key="4">
    <source>
        <dbReference type="PROSITE-ProRule" id="PRU00335"/>
    </source>
</evidence>
<dbReference type="PROSITE" id="PS01081">
    <property type="entry name" value="HTH_TETR_1"/>
    <property type="match status" value="1"/>
</dbReference>
<keyword evidence="1" id="KW-0805">Transcription regulation</keyword>
<name>A0A2N6CZB3_9GAMM</name>
<evidence type="ECO:0000256" key="3">
    <source>
        <dbReference type="ARBA" id="ARBA00023163"/>
    </source>
</evidence>
<dbReference type="SUPFAM" id="SSF48498">
    <property type="entry name" value="Tetracyclin repressor-like, C-terminal domain"/>
    <property type="match status" value="1"/>
</dbReference>
<evidence type="ECO:0000313" key="6">
    <source>
        <dbReference type="EMBL" id="PLX62729.1"/>
    </source>
</evidence>
<dbReference type="InterPro" id="IPR011075">
    <property type="entry name" value="TetR_C"/>
</dbReference>
<feature type="DNA-binding region" description="H-T-H motif" evidence="4">
    <location>
        <begin position="29"/>
        <end position="48"/>
    </location>
</feature>